<proteinExistence type="predicted"/>
<dbReference type="Gene3D" id="6.10.140.2220">
    <property type="match status" value="1"/>
</dbReference>
<evidence type="ECO:0000259" key="5">
    <source>
        <dbReference type="PROSITE" id="PS50865"/>
    </source>
</evidence>
<dbReference type="SUPFAM" id="SSF144232">
    <property type="entry name" value="HIT/MYND zinc finger-like"/>
    <property type="match status" value="1"/>
</dbReference>
<evidence type="ECO:0000313" key="7">
    <source>
        <dbReference type="Proteomes" id="UP000018144"/>
    </source>
</evidence>
<dbReference type="GO" id="GO:0008270">
    <property type="term" value="F:zinc ion binding"/>
    <property type="evidence" value="ECO:0007669"/>
    <property type="project" value="UniProtKB-KW"/>
</dbReference>
<evidence type="ECO:0000256" key="3">
    <source>
        <dbReference type="ARBA" id="ARBA00022833"/>
    </source>
</evidence>
<dbReference type="AlphaFoldDB" id="U4LAX8"/>
<evidence type="ECO:0000256" key="2">
    <source>
        <dbReference type="ARBA" id="ARBA00022771"/>
    </source>
</evidence>
<organism evidence="6 7">
    <name type="scientific">Pyronema omphalodes (strain CBS 100304)</name>
    <name type="common">Pyronema confluens</name>
    <dbReference type="NCBI Taxonomy" id="1076935"/>
    <lineage>
        <taxon>Eukaryota</taxon>
        <taxon>Fungi</taxon>
        <taxon>Dikarya</taxon>
        <taxon>Ascomycota</taxon>
        <taxon>Pezizomycotina</taxon>
        <taxon>Pezizomycetes</taxon>
        <taxon>Pezizales</taxon>
        <taxon>Pyronemataceae</taxon>
        <taxon>Pyronema</taxon>
    </lineage>
</organism>
<protein>
    <submittedName>
        <fullName evidence="6">Similar to SET and MYND domain-containing protein DDB_G0277331 acc. no. Q54ZX8</fullName>
    </submittedName>
</protein>
<feature type="domain" description="MYND-type" evidence="5">
    <location>
        <begin position="143"/>
        <end position="181"/>
    </location>
</feature>
<gene>
    <name evidence="6" type="ORF">PCON_01932</name>
</gene>
<evidence type="ECO:0000313" key="6">
    <source>
        <dbReference type="EMBL" id="CCX15565.1"/>
    </source>
</evidence>
<evidence type="ECO:0000256" key="4">
    <source>
        <dbReference type="PROSITE-ProRule" id="PRU00134"/>
    </source>
</evidence>
<dbReference type="InterPro" id="IPR002893">
    <property type="entry name" value="Znf_MYND"/>
</dbReference>
<sequence length="205" mass="23926">MPSLNPSNLREENTFHTLETLYVLQARPSLRQRHWCLLGEITEIVPWPVRLCIHIRDMDNEELMVSFNDDQRGATFARHPNLKPGSTMAFLYPEFHAFMDGQTGLRIEQPAIHAGAVKILPYSMDTILKVNDQIWKKKGCLECQKCQKKDIELKRCSRCQSAIYCGKDCQTTDWKEHKKVCKVFAEVKWFTDKDWVSASVENFRF</sequence>
<dbReference type="STRING" id="1076935.U4LAX8"/>
<reference evidence="6 7" key="1">
    <citation type="journal article" date="2013" name="PLoS Genet.">
        <title>The genome and development-dependent transcriptomes of Pyronema confluens: a window into fungal evolution.</title>
        <authorList>
            <person name="Traeger S."/>
            <person name="Altegoer F."/>
            <person name="Freitag M."/>
            <person name="Gabaldon T."/>
            <person name="Kempken F."/>
            <person name="Kumar A."/>
            <person name="Marcet-Houben M."/>
            <person name="Poggeler S."/>
            <person name="Stajich J.E."/>
            <person name="Nowrousian M."/>
        </authorList>
    </citation>
    <scope>NUCLEOTIDE SEQUENCE [LARGE SCALE GENOMIC DNA]</scope>
    <source>
        <strain evidence="7">CBS 100304</strain>
        <tissue evidence="6">Vegetative mycelium</tissue>
    </source>
</reference>
<keyword evidence="7" id="KW-1185">Reference proteome</keyword>
<dbReference type="OrthoDB" id="265717at2759"/>
<dbReference type="PROSITE" id="PS50865">
    <property type="entry name" value="ZF_MYND_2"/>
    <property type="match status" value="1"/>
</dbReference>
<dbReference type="Proteomes" id="UP000018144">
    <property type="component" value="Unassembled WGS sequence"/>
</dbReference>
<keyword evidence="3" id="KW-0862">Zinc</keyword>
<dbReference type="eggNOG" id="ENOG502S6XP">
    <property type="taxonomic scope" value="Eukaryota"/>
</dbReference>
<dbReference type="Pfam" id="PF01753">
    <property type="entry name" value="zf-MYND"/>
    <property type="match status" value="1"/>
</dbReference>
<evidence type="ECO:0000256" key="1">
    <source>
        <dbReference type="ARBA" id="ARBA00022723"/>
    </source>
</evidence>
<keyword evidence="1" id="KW-0479">Metal-binding</keyword>
<keyword evidence="2 4" id="KW-0863">Zinc-finger</keyword>
<dbReference type="EMBL" id="HF936202">
    <property type="protein sequence ID" value="CCX15565.1"/>
    <property type="molecule type" value="Genomic_DNA"/>
</dbReference>
<dbReference type="OMA" id="ITEIVPW"/>
<accession>U4LAX8</accession>
<name>U4LAX8_PYROM</name>